<feature type="transmembrane region" description="Helical" evidence="7">
    <location>
        <begin position="194"/>
        <end position="216"/>
    </location>
</feature>
<feature type="transmembrane region" description="Helical" evidence="7">
    <location>
        <begin position="96"/>
        <end position="113"/>
    </location>
</feature>
<keyword evidence="5 7" id="KW-1133">Transmembrane helix</keyword>
<dbReference type="CDD" id="cd06261">
    <property type="entry name" value="TM_PBP2"/>
    <property type="match status" value="1"/>
</dbReference>
<name>A0A3M0SNG6_9CLOT</name>
<dbReference type="Gene3D" id="1.10.3720.10">
    <property type="entry name" value="MetI-like"/>
    <property type="match status" value="1"/>
</dbReference>
<keyword evidence="4 7" id="KW-0812">Transmembrane</keyword>
<feature type="transmembrane region" description="Helical" evidence="7">
    <location>
        <begin position="138"/>
        <end position="157"/>
    </location>
</feature>
<dbReference type="InterPro" id="IPR051322">
    <property type="entry name" value="AA_ABC_Transporter_Permease"/>
</dbReference>
<evidence type="ECO:0000256" key="1">
    <source>
        <dbReference type="ARBA" id="ARBA00004651"/>
    </source>
</evidence>
<dbReference type="EMBL" id="RFAQ01000066">
    <property type="protein sequence ID" value="RMC96037.1"/>
    <property type="molecule type" value="Genomic_DNA"/>
</dbReference>
<comment type="similarity">
    <text evidence="7">Belongs to the binding-protein-dependent transport system permease family.</text>
</comment>
<dbReference type="AlphaFoldDB" id="A0A3M0SNG6"/>
<dbReference type="Proteomes" id="UP000277999">
    <property type="component" value="Unassembled WGS sequence"/>
</dbReference>
<feature type="transmembrane region" description="Helical" evidence="7">
    <location>
        <begin position="21"/>
        <end position="44"/>
    </location>
</feature>
<comment type="caution">
    <text evidence="9">The sequence shown here is derived from an EMBL/GenBank/DDBJ whole genome shotgun (WGS) entry which is preliminary data.</text>
</comment>
<dbReference type="RefSeq" id="WP_013239412.1">
    <property type="nucleotide sequence ID" value="NZ_RFAQ01000066.1"/>
</dbReference>
<evidence type="ECO:0000313" key="10">
    <source>
        <dbReference type="Proteomes" id="UP000277999"/>
    </source>
</evidence>
<comment type="subcellular location">
    <subcellularLocation>
        <location evidence="1 7">Cell membrane</location>
        <topology evidence="1 7">Multi-pass membrane protein</topology>
    </subcellularLocation>
</comment>
<keyword evidence="3" id="KW-1003">Cell membrane</keyword>
<evidence type="ECO:0000256" key="2">
    <source>
        <dbReference type="ARBA" id="ARBA00022448"/>
    </source>
</evidence>
<evidence type="ECO:0000256" key="4">
    <source>
        <dbReference type="ARBA" id="ARBA00022692"/>
    </source>
</evidence>
<dbReference type="InterPro" id="IPR035906">
    <property type="entry name" value="MetI-like_sf"/>
</dbReference>
<evidence type="ECO:0000313" key="9">
    <source>
        <dbReference type="EMBL" id="RMC96037.1"/>
    </source>
</evidence>
<evidence type="ECO:0000256" key="5">
    <source>
        <dbReference type="ARBA" id="ARBA00022989"/>
    </source>
</evidence>
<dbReference type="Pfam" id="PF00528">
    <property type="entry name" value="BPD_transp_1"/>
    <property type="match status" value="1"/>
</dbReference>
<evidence type="ECO:0000256" key="7">
    <source>
        <dbReference type="RuleBase" id="RU363032"/>
    </source>
</evidence>
<feature type="transmembrane region" description="Helical" evidence="7">
    <location>
        <begin position="162"/>
        <end position="182"/>
    </location>
</feature>
<proteinExistence type="inferred from homology"/>
<organism evidence="9 10">
    <name type="scientific">Clostridium autoethanogenum</name>
    <dbReference type="NCBI Taxonomy" id="84023"/>
    <lineage>
        <taxon>Bacteria</taxon>
        <taxon>Bacillati</taxon>
        <taxon>Bacillota</taxon>
        <taxon>Clostridia</taxon>
        <taxon>Eubacteriales</taxon>
        <taxon>Clostridiaceae</taxon>
        <taxon>Clostridium</taxon>
    </lineage>
</organism>
<dbReference type="SUPFAM" id="SSF161098">
    <property type="entry name" value="MetI-like"/>
    <property type="match status" value="1"/>
</dbReference>
<dbReference type="InterPro" id="IPR000515">
    <property type="entry name" value="MetI-like"/>
</dbReference>
<protein>
    <submittedName>
        <fullName evidence="9">ABC transporter permease</fullName>
    </submittedName>
</protein>
<dbReference type="PANTHER" id="PTHR30450:SF1">
    <property type="entry name" value="D-METHIONINE TRANSPORT SYSTEM PERMEASE PROTEIN METI-RELATED"/>
    <property type="match status" value="1"/>
</dbReference>
<accession>A0A3M0SNG6</accession>
<feature type="domain" description="ABC transmembrane type-1" evidence="8">
    <location>
        <begin position="18"/>
        <end position="212"/>
    </location>
</feature>
<reference evidence="9 10" key="1">
    <citation type="submission" date="2018-10" db="EMBL/GenBank/DDBJ databases">
        <title>Genome-centric metagenomics revealed C2 chemical producing, CO utilizing Clostridium with novel acetogenic gene cluster.</title>
        <authorList>
            <person name="Kang H."/>
            <person name="Park B."/>
            <person name="Choi I.G."/>
            <person name="Chang I.S."/>
        </authorList>
    </citation>
    <scope>NUCLEOTIDE SEQUENCE [LARGE SCALE GENOMIC DNA]</scope>
    <source>
        <strain evidence="9 10">H21-9</strain>
    </source>
</reference>
<evidence type="ECO:0000259" key="8">
    <source>
        <dbReference type="PROSITE" id="PS50928"/>
    </source>
</evidence>
<dbReference type="PANTHER" id="PTHR30450">
    <property type="entry name" value="ABC TRANSPORTER PERMEASE"/>
    <property type="match status" value="1"/>
</dbReference>
<evidence type="ECO:0000256" key="3">
    <source>
        <dbReference type="ARBA" id="ARBA00022475"/>
    </source>
</evidence>
<dbReference type="PROSITE" id="PS50928">
    <property type="entry name" value="ABC_TM1"/>
    <property type="match status" value="1"/>
</dbReference>
<sequence>MRDIPWEEIINRIMLPACIATLKMLVLGALLGGFFGFILAMIMYMTREDGIRPNKTVNTISNALISVIRSFPFIILMVSIIPLTRLIVGTSIGWQAAIVPLTVAATPFMARIFENSLKEVNPSLVEAAKSFGASDMQIIFKVVIVEALPSLVSGYILSVIQVLNFTAVAGTIGAGGLGASALQYGYQSNNDKVMYSIVLVLVVWVILIQVIGDFVYKKIR</sequence>
<dbReference type="GO" id="GO:0005886">
    <property type="term" value="C:plasma membrane"/>
    <property type="evidence" value="ECO:0007669"/>
    <property type="project" value="UniProtKB-SubCell"/>
</dbReference>
<keyword evidence="2 7" id="KW-0813">Transport</keyword>
<gene>
    <name evidence="9" type="ORF">D9O40_16125</name>
</gene>
<dbReference type="GO" id="GO:0048473">
    <property type="term" value="P:D-methionine transmembrane transport"/>
    <property type="evidence" value="ECO:0007669"/>
    <property type="project" value="TreeGrafter"/>
</dbReference>
<evidence type="ECO:0000256" key="6">
    <source>
        <dbReference type="ARBA" id="ARBA00023136"/>
    </source>
</evidence>
<feature type="transmembrane region" description="Helical" evidence="7">
    <location>
        <begin position="64"/>
        <end position="84"/>
    </location>
</feature>
<keyword evidence="6 7" id="KW-0472">Membrane</keyword>